<reference evidence="3 4" key="1">
    <citation type="submission" date="2016-10" db="EMBL/GenBank/DDBJ databases">
        <title>The genome of Paramicrosporidium saccamoebae is the missing link in understanding Cryptomycota and Microsporidia evolution.</title>
        <authorList>
            <person name="Quandt C.A."/>
            <person name="Beaudet D."/>
            <person name="Corsaro D."/>
            <person name="Michel R."/>
            <person name="Corradi N."/>
            <person name="James T."/>
        </authorList>
    </citation>
    <scope>NUCLEOTIDE SEQUENCE [LARGE SCALE GENOMIC DNA]</scope>
    <source>
        <strain evidence="3 4">KSL3</strain>
    </source>
</reference>
<evidence type="ECO:0000256" key="1">
    <source>
        <dbReference type="SAM" id="SignalP"/>
    </source>
</evidence>
<accession>A0A2H9TLQ0</accession>
<keyword evidence="4" id="KW-1185">Reference proteome</keyword>
<dbReference type="PANTHER" id="PTHR14859:SF1">
    <property type="entry name" value="PGAP2-INTERACTING PROTEIN"/>
    <property type="match status" value="1"/>
</dbReference>
<dbReference type="InterPro" id="IPR051916">
    <property type="entry name" value="GPI-anchor_lipid_remodeler"/>
</dbReference>
<keyword evidence="1" id="KW-0732">Signal</keyword>
<dbReference type="PANTHER" id="PTHR14859">
    <property type="entry name" value="CALCOFLUOR WHITE HYPERSENSITIVE PROTEIN PRECURSOR"/>
    <property type="match status" value="1"/>
</dbReference>
<dbReference type="InterPro" id="IPR005135">
    <property type="entry name" value="Endo/exonuclease/phosphatase"/>
</dbReference>
<dbReference type="GO" id="GO:0016020">
    <property type="term" value="C:membrane"/>
    <property type="evidence" value="ECO:0007669"/>
    <property type="project" value="GOC"/>
</dbReference>
<dbReference type="SUPFAM" id="SSF56219">
    <property type="entry name" value="DNase I-like"/>
    <property type="match status" value="1"/>
</dbReference>
<dbReference type="EMBL" id="MTSL01000107">
    <property type="protein sequence ID" value="PJF18666.1"/>
    <property type="molecule type" value="Genomic_DNA"/>
</dbReference>
<evidence type="ECO:0000259" key="2">
    <source>
        <dbReference type="Pfam" id="PF03372"/>
    </source>
</evidence>
<feature type="chain" id="PRO_5014194384" description="Endonuclease/exonuclease/phosphatase domain-containing protein" evidence="1">
    <location>
        <begin position="16"/>
        <end position="328"/>
    </location>
</feature>
<comment type="caution">
    <text evidence="3">The sequence shown here is derived from an EMBL/GenBank/DDBJ whole genome shotgun (WGS) entry which is preliminary data.</text>
</comment>
<evidence type="ECO:0000313" key="4">
    <source>
        <dbReference type="Proteomes" id="UP000240830"/>
    </source>
</evidence>
<dbReference type="Gene3D" id="3.60.10.10">
    <property type="entry name" value="Endonuclease/exonuclease/phosphatase"/>
    <property type="match status" value="1"/>
</dbReference>
<dbReference type="InterPro" id="IPR036691">
    <property type="entry name" value="Endo/exonu/phosph_ase_sf"/>
</dbReference>
<sequence>MHILPLFVLFSTVYALDCNQVKRTPQVQPASYRGTGAASRSKFETLVRAQATLANPAIPAVCDEAFRVVTYNIHYHRDLHDSAGNNDLVKGDLLKFNPSAVIFQEVEANSNARQEFDKMLDSLGYRNRVFAAAKSAWLGNMIASKYPLTSIGKVELSSVRVLVAASAVIDGKKLAILGTHLEVGSSDSRQKEVQHILDYIKNTISPTYDRYVLGGDMNAHWNSAEIKTLRNSGRLAEVFETLKADNPKYTCWAGTTIDFIFASPVLSKELYGAYVYQTISSDHLPVMVDLKGSPEKNAAIQSGITTEKPSKSRWRRILEYFYFPFPWW</sequence>
<proteinExistence type="predicted"/>
<dbReference type="GO" id="GO:0003824">
    <property type="term" value="F:catalytic activity"/>
    <property type="evidence" value="ECO:0007669"/>
    <property type="project" value="InterPro"/>
</dbReference>
<feature type="domain" description="Endonuclease/exonuclease/phosphatase" evidence="2">
    <location>
        <begin position="69"/>
        <end position="283"/>
    </location>
</feature>
<dbReference type="OrthoDB" id="2159729at2759"/>
<dbReference type="GO" id="GO:0006506">
    <property type="term" value="P:GPI anchor biosynthetic process"/>
    <property type="evidence" value="ECO:0007669"/>
    <property type="project" value="TreeGrafter"/>
</dbReference>
<name>A0A2H9TLQ0_9FUNG</name>
<feature type="signal peptide" evidence="1">
    <location>
        <begin position="1"/>
        <end position="15"/>
    </location>
</feature>
<gene>
    <name evidence="3" type="ORF">PSACC_01522</name>
</gene>
<organism evidence="3 4">
    <name type="scientific">Paramicrosporidium saccamoebae</name>
    <dbReference type="NCBI Taxonomy" id="1246581"/>
    <lineage>
        <taxon>Eukaryota</taxon>
        <taxon>Fungi</taxon>
        <taxon>Fungi incertae sedis</taxon>
        <taxon>Cryptomycota</taxon>
        <taxon>Cryptomycota incertae sedis</taxon>
        <taxon>Paramicrosporidium</taxon>
    </lineage>
</organism>
<protein>
    <recommendedName>
        <fullName evidence="2">Endonuclease/exonuclease/phosphatase domain-containing protein</fullName>
    </recommendedName>
</protein>
<dbReference type="Proteomes" id="UP000240830">
    <property type="component" value="Unassembled WGS sequence"/>
</dbReference>
<dbReference type="AlphaFoldDB" id="A0A2H9TLQ0"/>
<dbReference type="Pfam" id="PF03372">
    <property type="entry name" value="Exo_endo_phos"/>
    <property type="match status" value="1"/>
</dbReference>
<evidence type="ECO:0000313" key="3">
    <source>
        <dbReference type="EMBL" id="PJF18666.1"/>
    </source>
</evidence>